<keyword evidence="3" id="KW-1185">Reference proteome</keyword>
<keyword evidence="2" id="KW-0378">Hydrolase</keyword>
<gene>
    <name evidence="2" type="ORF">FCL54_14975</name>
</gene>
<dbReference type="InterPro" id="IPR011059">
    <property type="entry name" value="Metal-dep_hydrolase_composite"/>
</dbReference>
<reference evidence="2 3" key="1">
    <citation type="submission" date="2019-04" db="EMBL/GenBank/DDBJ databases">
        <title>Bacillus caeni sp. nov., a bacterium isolated from mangrove sediment.</title>
        <authorList>
            <person name="Huang H."/>
            <person name="Mo K."/>
            <person name="Hu Y."/>
        </authorList>
    </citation>
    <scope>NUCLEOTIDE SEQUENCE [LARGE SCALE GENOMIC DNA]</scope>
    <source>
        <strain evidence="2 3">HB172195</strain>
    </source>
</reference>
<dbReference type="Gene3D" id="2.30.40.10">
    <property type="entry name" value="Urease, subunit C, domain 1"/>
    <property type="match status" value="1"/>
</dbReference>
<dbReference type="OrthoDB" id="9797498at2"/>
<organism evidence="2 3">
    <name type="scientific">Exobacillus caeni</name>
    <dbReference type="NCBI Taxonomy" id="2574798"/>
    <lineage>
        <taxon>Bacteria</taxon>
        <taxon>Bacillati</taxon>
        <taxon>Bacillota</taxon>
        <taxon>Bacilli</taxon>
        <taxon>Bacillales</taxon>
        <taxon>Guptibacillaceae</taxon>
        <taxon>Exobacillus</taxon>
    </lineage>
</organism>
<accession>A0A5R9F7M6</accession>
<dbReference type="PANTHER" id="PTHR43135:SF3">
    <property type="entry name" value="ALPHA-D-RIBOSE 1-METHYLPHOSPHONATE 5-TRIPHOSPHATE DIPHOSPHATASE"/>
    <property type="match status" value="1"/>
</dbReference>
<dbReference type="Gene3D" id="3.20.20.140">
    <property type="entry name" value="Metal-dependent hydrolases"/>
    <property type="match status" value="1"/>
</dbReference>
<dbReference type="InterPro" id="IPR057744">
    <property type="entry name" value="OTAase-like"/>
</dbReference>
<sequence>MANQIFLKGGLLIDGNGGRVIENAGVLIDGEKIAAVGPADTIPVPDDEEVVDLDGKVIMPGLIDAHVHLVGVKNLNLMMAALEPTEVQMGRALKDLPKLIDAGVTAVRDVGSQVALHIRNLIKDGVYEGPRVKTSYKILGQTGGHGDIHMLPPEFNTNRTCDGVDDCRKAAREQFRAGADFIKICSSGGVLSEKDDPRSPQLTVEEIAAIVYEAEAVGSYVASHAQSTQGIINALKAGVKTIEHGILIDEEGIELMLQNDAYLVPTLAIVKRIVEEGAEYGVPEFGLKKAKTYYDLHIQNMKKAYAAGVKIAAGTDFAGCDPVDHGGNALELELLVNEVGLTPMEAIVSGTKISAEAIGLGEEVGTIETGKLADLIVVDGNPAQDISVLLDTNNIKQVYVGGKRYKNGVAVKKEVELV</sequence>
<feature type="domain" description="Amidohydrolase-related" evidence="1">
    <location>
        <begin position="57"/>
        <end position="403"/>
    </location>
</feature>
<dbReference type="EMBL" id="SWLG01000010">
    <property type="protein sequence ID" value="TLS36514.1"/>
    <property type="molecule type" value="Genomic_DNA"/>
</dbReference>
<dbReference type="RefSeq" id="WP_138127549.1">
    <property type="nucleotide sequence ID" value="NZ_SWLG01000010.1"/>
</dbReference>
<dbReference type="InterPro" id="IPR006680">
    <property type="entry name" value="Amidohydro-rel"/>
</dbReference>
<name>A0A5R9F7M6_9BACL</name>
<dbReference type="SUPFAM" id="SSF51556">
    <property type="entry name" value="Metallo-dependent hydrolases"/>
    <property type="match status" value="1"/>
</dbReference>
<dbReference type="Pfam" id="PF01979">
    <property type="entry name" value="Amidohydro_1"/>
    <property type="match status" value="1"/>
</dbReference>
<dbReference type="AlphaFoldDB" id="A0A5R9F7M6"/>
<protein>
    <submittedName>
        <fullName evidence="2">Amidohydrolase family protein</fullName>
    </submittedName>
</protein>
<dbReference type="PANTHER" id="PTHR43135">
    <property type="entry name" value="ALPHA-D-RIBOSE 1-METHYLPHOSPHONATE 5-TRIPHOSPHATE DIPHOSPHATASE"/>
    <property type="match status" value="1"/>
</dbReference>
<dbReference type="Proteomes" id="UP000308230">
    <property type="component" value="Unassembled WGS sequence"/>
</dbReference>
<dbReference type="InterPro" id="IPR051781">
    <property type="entry name" value="Metallo-dep_Hydrolase"/>
</dbReference>
<evidence type="ECO:0000259" key="1">
    <source>
        <dbReference type="Pfam" id="PF01979"/>
    </source>
</evidence>
<dbReference type="GO" id="GO:0016810">
    <property type="term" value="F:hydrolase activity, acting on carbon-nitrogen (but not peptide) bonds"/>
    <property type="evidence" value="ECO:0007669"/>
    <property type="project" value="InterPro"/>
</dbReference>
<evidence type="ECO:0000313" key="3">
    <source>
        <dbReference type="Proteomes" id="UP000308230"/>
    </source>
</evidence>
<proteinExistence type="predicted"/>
<comment type="caution">
    <text evidence="2">The sequence shown here is derived from an EMBL/GenBank/DDBJ whole genome shotgun (WGS) entry which is preliminary data.</text>
</comment>
<dbReference type="CDD" id="cd01299">
    <property type="entry name" value="Met_dep_hydrolase_A"/>
    <property type="match status" value="1"/>
</dbReference>
<dbReference type="InterPro" id="IPR032466">
    <property type="entry name" value="Metal_Hydrolase"/>
</dbReference>
<evidence type="ECO:0000313" key="2">
    <source>
        <dbReference type="EMBL" id="TLS36514.1"/>
    </source>
</evidence>
<dbReference type="SUPFAM" id="SSF51338">
    <property type="entry name" value="Composite domain of metallo-dependent hydrolases"/>
    <property type="match status" value="1"/>
</dbReference>